<keyword evidence="3" id="KW-1185">Reference proteome</keyword>
<protein>
    <submittedName>
        <fullName evidence="2">Membrane protease YdiL (CAAX protease family)</fullName>
    </submittedName>
</protein>
<evidence type="ECO:0000313" key="3">
    <source>
        <dbReference type="Proteomes" id="UP000517712"/>
    </source>
</evidence>
<dbReference type="GO" id="GO:0008233">
    <property type="term" value="F:peptidase activity"/>
    <property type="evidence" value="ECO:0007669"/>
    <property type="project" value="UniProtKB-KW"/>
</dbReference>
<dbReference type="AlphaFoldDB" id="A0A7W9CD45"/>
<evidence type="ECO:0000313" key="2">
    <source>
        <dbReference type="EMBL" id="MBB5743407.1"/>
    </source>
</evidence>
<keyword evidence="2" id="KW-0645">Protease</keyword>
<dbReference type="GO" id="GO:0006508">
    <property type="term" value="P:proteolysis"/>
    <property type="evidence" value="ECO:0007669"/>
    <property type="project" value="UniProtKB-KW"/>
</dbReference>
<keyword evidence="1" id="KW-0472">Membrane</keyword>
<evidence type="ECO:0000256" key="1">
    <source>
        <dbReference type="SAM" id="Phobius"/>
    </source>
</evidence>
<organism evidence="2 3">
    <name type="scientific">Microbacterium ginsengiterrae</name>
    <dbReference type="NCBI Taxonomy" id="546115"/>
    <lineage>
        <taxon>Bacteria</taxon>
        <taxon>Bacillati</taxon>
        <taxon>Actinomycetota</taxon>
        <taxon>Actinomycetes</taxon>
        <taxon>Micrococcales</taxon>
        <taxon>Microbacteriaceae</taxon>
        <taxon>Microbacterium</taxon>
    </lineage>
</organism>
<keyword evidence="1" id="KW-0812">Transmembrane</keyword>
<comment type="caution">
    <text evidence="2">The sequence shown here is derived from an EMBL/GenBank/DDBJ whole genome shotgun (WGS) entry which is preliminary data.</text>
</comment>
<dbReference type="Proteomes" id="UP000517712">
    <property type="component" value="Unassembled WGS sequence"/>
</dbReference>
<reference evidence="2 3" key="1">
    <citation type="submission" date="2020-08" db="EMBL/GenBank/DDBJ databases">
        <title>Sequencing the genomes of 1000 actinobacteria strains.</title>
        <authorList>
            <person name="Klenk H.-P."/>
        </authorList>
    </citation>
    <scope>NUCLEOTIDE SEQUENCE [LARGE SCALE GENOMIC DNA]</scope>
    <source>
        <strain evidence="2 3">DSM 24823</strain>
    </source>
</reference>
<proteinExistence type="predicted"/>
<dbReference type="EMBL" id="JACHMU010000001">
    <property type="protein sequence ID" value="MBB5743407.1"/>
    <property type="molecule type" value="Genomic_DNA"/>
</dbReference>
<keyword evidence="2" id="KW-0378">Hydrolase</keyword>
<keyword evidence="1" id="KW-1133">Transmembrane helix</keyword>
<name>A0A7W9CD45_9MICO</name>
<gene>
    <name evidence="2" type="ORF">HD600_001904</name>
</gene>
<sequence length="31" mass="3228">MTTGRIWPAVLVHVVYNGSGVLLTVAGTMLA</sequence>
<feature type="transmembrane region" description="Helical" evidence="1">
    <location>
        <begin position="6"/>
        <end position="30"/>
    </location>
</feature>
<accession>A0A7W9CD45</accession>